<dbReference type="Proteomes" id="UP000010077">
    <property type="component" value="Chromosome"/>
</dbReference>
<name>K7ZCD9_9PROT</name>
<proteinExistence type="predicted"/>
<accession>K7ZCD9</accession>
<evidence type="ECO:0000313" key="2">
    <source>
        <dbReference type="Proteomes" id="UP000010077"/>
    </source>
</evidence>
<sequence length="43" mass="5020">MLCISKSLLTIFQAIFFKCNSNNKSFALLRISKFIIFYLKINS</sequence>
<protein>
    <submittedName>
        <fullName evidence="1">Uncharacterized protein</fullName>
    </submittedName>
</protein>
<dbReference type="EMBL" id="CP003539">
    <property type="protein sequence ID" value="AFX98481.1"/>
    <property type="molecule type" value="Genomic_DNA"/>
</dbReference>
<organism evidence="1 2">
    <name type="scientific">Candidatus Endolissoclinum faulkneri L2</name>
    <dbReference type="NCBI Taxonomy" id="1193729"/>
    <lineage>
        <taxon>Bacteria</taxon>
        <taxon>Pseudomonadati</taxon>
        <taxon>Pseudomonadota</taxon>
        <taxon>Alphaproteobacteria</taxon>
        <taxon>Rhodospirillales</taxon>
        <taxon>Rhodospirillaceae</taxon>
        <taxon>Candidatus Endolissoclinum</taxon>
    </lineage>
</organism>
<keyword evidence="2" id="KW-1185">Reference proteome</keyword>
<reference evidence="1 2" key="1">
    <citation type="journal article" date="2012" name="Proc. Natl. Acad. Sci. U.S.A.">
        <title>Genome streamlining and chemical defense in a coral reef symbiosis.</title>
        <authorList>
            <person name="Kwan J.C."/>
            <person name="Donia M.S."/>
            <person name="Han A.W."/>
            <person name="Hirose E."/>
            <person name="Haygood M.G."/>
            <person name="Schmidt E.W."/>
        </authorList>
    </citation>
    <scope>NUCLEOTIDE SEQUENCE [LARGE SCALE GENOMIC DNA]</scope>
    <source>
        <strain evidence="1 2">L2</strain>
    </source>
</reference>
<gene>
    <name evidence="1" type="ORF">A1OE_281</name>
</gene>
<dbReference type="HOGENOM" id="CLU_3231064_0_0_5"/>
<dbReference type="AlphaFoldDB" id="K7ZCD9"/>
<dbReference type="KEGG" id="thal:A1OE_281"/>
<evidence type="ECO:0000313" key="1">
    <source>
        <dbReference type="EMBL" id="AFX98481.1"/>
    </source>
</evidence>